<comment type="caution">
    <text evidence="1">The sequence shown here is derived from an EMBL/GenBank/DDBJ whole genome shotgun (WGS) entry which is preliminary data.</text>
</comment>
<organism evidence="1 2">
    <name type="scientific">Fusarium decemcellulare</name>
    <dbReference type="NCBI Taxonomy" id="57161"/>
    <lineage>
        <taxon>Eukaryota</taxon>
        <taxon>Fungi</taxon>
        <taxon>Dikarya</taxon>
        <taxon>Ascomycota</taxon>
        <taxon>Pezizomycotina</taxon>
        <taxon>Sordariomycetes</taxon>
        <taxon>Hypocreomycetidae</taxon>
        <taxon>Hypocreales</taxon>
        <taxon>Nectriaceae</taxon>
        <taxon>Fusarium</taxon>
        <taxon>Fusarium decemcellulare species complex</taxon>
    </lineage>
</organism>
<proteinExistence type="predicted"/>
<keyword evidence="2" id="KW-1185">Reference proteome</keyword>
<dbReference type="EMBL" id="JANRMS010001609">
    <property type="protein sequence ID" value="KAJ3527134.1"/>
    <property type="molecule type" value="Genomic_DNA"/>
</dbReference>
<evidence type="ECO:0000313" key="2">
    <source>
        <dbReference type="Proteomes" id="UP001148629"/>
    </source>
</evidence>
<protein>
    <submittedName>
        <fullName evidence="1">Uncharacterized protein</fullName>
    </submittedName>
</protein>
<dbReference type="Proteomes" id="UP001148629">
    <property type="component" value="Unassembled WGS sequence"/>
</dbReference>
<gene>
    <name evidence="1" type="ORF">NM208_g10855</name>
</gene>
<reference evidence="1" key="1">
    <citation type="submission" date="2022-08" db="EMBL/GenBank/DDBJ databases">
        <title>Genome Sequence of Fusarium decemcellulare.</title>
        <authorList>
            <person name="Buettner E."/>
        </authorList>
    </citation>
    <scope>NUCLEOTIDE SEQUENCE</scope>
    <source>
        <strain evidence="1">Babe19</strain>
    </source>
</reference>
<sequence length="1235" mass="140442">MVGWQWAVTSEAGGIKITGAPNLSARLCRDASSRQSSISHLHFQSHTRQTDTSTTLNLVALGMANEEENCGKGGEAQVIQYSKPPKPPAHSQVTNQMFSMHMYPLRRTAATTDDVQLCMKIWPALTGTVPTGTSQYNQLVTLAKERMKNLCGLFLQEDEINIIDHIRVTSDQPKEDVAQRFANELGLPDVSARDREQLSKALDIGASLFLTMNIDSGMGTAISWEPDTSLKTLVSSYFERLPDQPSAESNKTIDKSLTISNLVTNYGIVVDWTDHLDEHLEFDKENKVLTIYQHKLWLAAHILPSNECPVLPEVIGECLDTLNLLFPHHDPDTRSFLKQRRQAFNHLGSCSRTEKRSLKDYPRWGRNLMELADVLGGPQQGLLRQLLPRPDRRNLFDSINLFIALPLAVLAIAGCVIGAMSVDCAKKANQIAKESLELTRLQYLLSLAQACSDPDSSESVLQFCFDQDSSIFSFAMGWFDVYCFICGATTREVKVVPRQMKDVSNEFGRVEPAYDEDVIGDEDMEWFQKCRLIGFHPDAPGKSKYYVTDPAGYMGYGEFDFCEGSESHSVVEDFDPGVLNFGEHGVDTNRGALFKTFGGLTSDMSTCLSLDYGDACKGQEQEWESLPGYEYTVINPGRRRRLVNDILEVIKGEDFLGIPSDLALGHKVVRDPFDDLPEALIRDILSFVDNESIFNLCRESWGVFTLFRHDRSFWENRIRNHTPYFEELVDAFTTRYDALAAQDPRKILSWAENASRLRVGISGFLLPVANRRRIWRVCEQIAREYHPNCPSEPDTICEMENIAVGNKMHFVGCNGKPVFDVEQSYWIQTWDEYDDPYRPWALKTFWNSDWDLTGIAVKFNQEEPRIFGRRGTEQGAWETTKDLPCETWIKGFVFHIRPANALLDWQWGEPDDYIAIYFYDDIQVTYGQTDASLMQRPLFAAEDMVIVGLQGQLGNQPKEGVTPWILRLGLLQAYPGDDERPDSGYFPDLRPTEELSWSSESLSLLDAPIWESETFKFVTGNVGHVGHTSIKMEHIPMRFLMLANHPSGLKKLQRISACVRSEGRSQHGKQKYFEYTVTNLRASFNESENQPARTIRDIDDDGTPFPEQDWEDFEIDGPGGEIVEEIAVVPRYESAPKLLELRTNRNRKVAFAADRLAGEDDMPTDIRFSERIEGERRLTIKADDGDVIVGIVMGFGHRQGHWERLLEPEREMFQTRPWTYEVYQHRLETYLFSSF</sequence>
<accession>A0ACC1RWE7</accession>
<name>A0ACC1RWE7_9HYPO</name>
<evidence type="ECO:0000313" key="1">
    <source>
        <dbReference type="EMBL" id="KAJ3527134.1"/>
    </source>
</evidence>